<name>A0A4R7V3Z3_9PSEU</name>
<keyword evidence="3" id="KW-0805">Transcription regulation</keyword>
<accession>A0A4R7V3Z3</accession>
<organism evidence="7 8">
    <name type="scientific">Actinophytocola oryzae</name>
    <dbReference type="NCBI Taxonomy" id="502181"/>
    <lineage>
        <taxon>Bacteria</taxon>
        <taxon>Bacillati</taxon>
        <taxon>Actinomycetota</taxon>
        <taxon>Actinomycetes</taxon>
        <taxon>Pseudonocardiales</taxon>
        <taxon>Pseudonocardiaceae</taxon>
    </lineage>
</organism>
<dbReference type="SUPFAM" id="SSF53383">
    <property type="entry name" value="PLP-dependent transferases"/>
    <property type="match status" value="1"/>
</dbReference>
<keyword evidence="4 7" id="KW-0238">DNA-binding</keyword>
<dbReference type="Proteomes" id="UP000294927">
    <property type="component" value="Unassembled WGS sequence"/>
</dbReference>
<dbReference type="EMBL" id="SOCP01000017">
    <property type="protein sequence ID" value="TDV42625.1"/>
    <property type="molecule type" value="Genomic_DNA"/>
</dbReference>
<dbReference type="InterPro" id="IPR015424">
    <property type="entry name" value="PyrdxlP-dep_Trfase"/>
</dbReference>
<keyword evidence="8" id="KW-1185">Reference proteome</keyword>
<evidence type="ECO:0000256" key="3">
    <source>
        <dbReference type="ARBA" id="ARBA00023015"/>
    </source>
</evidence>
<dbReference type="InterPro" id="IPR015421">
    <property type="entry name" value="PyrdxlP-dep_Trfase_major"/>
</dbReference>
<dbReference type="GO" id="GO:0003700">
    <property type="term" value="F:DNA-binding transcription factor activity"/>
    <property type="evidence" value="ECO:0007669"/>
    <property type="project" value="InterPro"/>
</dbReference>
<dbReference type="Gene3D" id="3.90.1150.10">
    <property type="entry name" value="Aspartate Aminotransferase, domain 1"/>
    <property type="match status" value="1"/>
</dbReference>
<protein>
    <submittedName>
        <fullName evidence="7">DNA-binding transcriptional MocR family regulator</fullName>
    </submittedName>
</protein>
<dbReference type="CDD" id="cd00609">
    <property type="entry name" value="AAT_like"/>
    <property type="match status" value="1"/>
</dbReference>
<reference evidence="7 8" key="1">
    <citation type="submission" date="2019-03" db="EMBL/GenBank/DDBJ databases">
        <title>Genomic Encyclopedia of Archaeal and Bacterial Type Strains, Phase II (KMG-II): from individual species to whole genera.</title>
        <authorList>
            <person name="Goeker M."/>
        </authorList>
    </citation>
    <scope>NUCLEOTIDE SEQUENCE [LARGE SCALE GENOMIC DNA]</scope>
    <source>
        <strain evidence="7 8">DSM 45499</strain>
    </source>
</reference>
<evidence type="ECO:0000256" key="2">
    <source>
        <dbReference type="ARBA" id="ARBA00022898"/>
    </source>
</evidence>
<feature type="domain" description="HTH gntR-type" evidence="6">
    <location>
        <begin position="24"/>
        <end position="94"/>
    </location>
</feature>
<dbReference type="Pfam" id="PF00155">
    <property type="entry name" value="Aminotran_1_2"/>
    <property type="match status" value="1"/>
</dbReference>
<dbReference type="PANTHER" id="PTHR46577">
    <property type="entry name" value="HTH-TYPE TRANSCRIPTIONAL REGULATORY PROTEIN GABR"/>
    <property type="match status" value="1"/>
</dbReference>
<dbReference type="InterPro" id="IPR051446">
    <property type="entry name" value="HTH_trans_reg/aminotransferase"/>
</dbReference>
<dbReference type="Gene3D" id="1.10.10.10">
    <property type="entry name" value="Winged helix-like DNA-binding domain superfamily/Winged helix DNA-binding domain"/>
    <property type="match status" value="1"/>
</dbReference>
<keyword evidence="2" id="KW-0663">Pyridoxal phosphate</keyword>
<dbReference type="InterPro" id="IPR036388">
    <property type="entry name" value="WH-like_DNA-bd_sf"/>
</dbReference>
<evidence type="ECO:0000256" key="1">
    <source>
        <dbReference type="ARBA" id="ARBA00005384"/>
    </source>
</evidence>
<dbReference type="SUPFAM" id="SSF46785">
    <property type="entry name" value="Winged helix' DNA-binding domain"/>
    <property type="match status" value="1"/>
</dbReference>
<dbReference type="SMART" id="SM00345">
    <property type="entry name" value="HTH_GNTR"/>
    <property type="match status" value="1"/>
</dbReference>
<dbReference type="AlphaFoldDB" id="A0A4R7V3Z3"/>
<dbReference type="PROSITE" id="PS50949">
    <property type="entry name" value="HTH_GNTR"/>
    <property type="match status" value="1"/>
</dbReference>
<evidence type="ECO:0000256" key="4">
    <source>
        <dbReference type="ARBA" id="ARBA00023125"/>
    </source>
</evidence>
<dbReference type="GO" id="GO:0003677">
    <property type="term" value="F:DNA binding"/>
    <property type="evidence" value="ECO:0007669"/>
    <property type="project" value="UniProtKB-KW"/>
</dbReference>
<evidence type="ECO:0000313" key="8">
    <source>
        <dbReference type="Proteomes" id="UP000294927"/>
    </source>
</evidence>
<dbReference type="GO" id="GO:0030170">
    <property type="term" value="F:pyridoxal phosphate binding"/>
    <property type="evidence" value="ECO:0007669"/>
    <property type="project" value="InterPro"/>
</dbReference>
<evidence type="ECO:0000313" key="7">
    <source>
        <dbReference type="EMBL" id="TDV42625.1"/>
    </source>
</evidence>
<comment type="caution">
    <text evidence="7">The sequence shown here is derived from an EMBL/GenBank/DDBJ whole genome shotgun (WGS) entry which is preliminary data.</text>
</comment>
<dbReference type="InterPro" id="IPR036390">
    <property type="entry name" value="WH_DNA-bd_sf"/>
</dbReference>
<dbReference type="InterPro" id="IPR015422">
    <property type="entry name" value="PyrdxlP-dep_Trfase_small"/>
</dbReference>
<gene>
    <name evidence="7" type="ORF">CLV71_11797</name>
</gene>
<dbReference type="InterPro" id="IPR000524">
    <property type="entry name" value="Tscrpt_reg_HTH_GntR"/>
</dbReference>
<comment type="similarity">
    <text evidence="1">In the C-terminal section; belongs to the class-I pyridoxal-phosphate-dependent aminotransferase family.</text>
</comment>
<sequence length="482" mass="50736">MLPHPTPGASNGARRLAIALSSTDMSNDSSVGRLAGALRERAAALQPGDQLPSSRAIVSRYGVSPVTVGRALARLGAEGTVVTEPGRGTFVASRRAPLEDVAWQTVALGDARVDTTHLRRLLEVPGPGKLVLSSGYLADDLQPTRFLATATARAARRPGAWGRVPPTGLPELRAAFAATIGVDAGDVTVVAGGQSGLSAAFRALSPPRMPVLLEAPTYMGAVSAAQAADLRPVPVPTDVDGLRPDLLAEAFARTGAGLVYTQPTFANPTGTVLAAHRRQEVLDVVRAAGAFLVEDDWARHLVIDGVAPPPLLRDDRDGHVVYLTSLTKPVAPSLRVGALVARGPAADRLAAVRRAEDLFISRLLQEVAVELFGSPAWPRHLTALRAALRERRDTLVAGIRRDLPGVTVTPVPAGGLHVWVRLPPGVDDVELADRAARRDVVVEPGRPYFVAEPPAPHLRLTYAAATPADLTEATRRLAGELP</sequence>
<evidence type="ECO:0000256" key="5">
    <source>
        <dbReference type="ARBA" id="ARBA00023163"/>
    </source>
</evidence>
<dbReference type="Pfam" id="PF00392">
    <property type="entry name" value="GntR"/>
    <property type="match status" value="1"/>
</dbReference>
<dbReference type="Gene3D" id="3.40.640.10">
    <property type="entry name" value="Type I PLP-dependent aspartate aminotransferase-like (Major domain)"/>
    <property type="match status" value="1"/>
</dbReference>
<keyword evidence="5" id="KW-0804">Transcription</keyword>
<dbReference type="PANTHER" id="PTHR46577:SF1">
    <property type="entry name" value="HTH-TYPE TRANSCRIPTIONAL REGULATORY PROTEIN GABR"/>
    <property type="match status" value="1"/>
</dbReference>
<proteinExistence type="inferred from homology"/>
<dbReference type="InterPro" id="IPR004839">
    <property type="entry name" value="Aminotransferase_I/II_large"/>
</dbReference>
<dbReference type="CDD" id="cd07377">
    <property type="entry name" value="WHTH_GntR"/>
    <property type="match status" value="1"/>
</dbReference>
<evidence type="ECO:0000259" key="6">
    <source>
        <dbReference type="PROSITE" id="PS50949"/>
    </source>
</evidence>